<comment type="caution">
    <text evidence="1">The sequence shown here is derived from an EMBL/GenBank/DDBJ whole genome shotgun (WGS) entry which is preliminary data.</text>
</comment>
<name>A0ABR8WNX0_9FLAO</name>
<reference evidence="1 2" key="1">
    <citation type="submission" date="2020-08" db="EMBL/GenBank/DDBJ databases">
        <title>A Genomic Blueprint of the Chicken Gut Microbiome.</title>
        <authorList>
            <person name="Gilroy R."/>
            <person name="Ravi A."/>
            <person name="Getino M."/>
            <person name="Pursley I."/>
            <person name="Horton D.L."/>
            <person name="Alikhan N.-F."/>
            <person name="Baker D."/>
            <person name="Gharbi K."/>
            <person name="Hall N."/>
            <person name="Watson M."/>
            <person name="Adriaenssens E.M."/>
            <person name="Foster-Nyarko E."/>
            <person name="Jarju S."/>
            <person name="Secka A."/>
            <person name="Antonio M."/>
            <person name="Oren A."/>
            <person name="Chaudhuri R."/>
            <person name="La Ragione R.M."/>
            <person name="Hildebrand F."/>
            <person name="Pallen M.J."/>
        </authorList>
    </citation>
    <scope>NUCLEOTIDE SEQUENCE [LARGE SCALE GENOMIC DNA]</scope>
    <source>
        <strain evidence="1 2">Sa1CVA4</strain>
    </source>
</reference>
<evidence type="ECO:0000313" key="1">
    <source>
        <dbReference type="EMBL" id="MBD8018714.1"/>
    </source>
</evidence>
<protein>
    <submittedName>
        <fullName evidence="1">DUF3575 domain-containing protein</fullName>
    </submittedName>
</protein>
<dbReference type="EMBL" id="JACSPS010000003">
    <property type="protein sequence ID" value="MBD8018714.1"/>
    <property type="molecule type" value="Genomic_DNA"/>
</dbReference>
<sequence>MRTLLLAVMMPAALFSQTEPEIGSEAAPKMNIVKTNVTAYAFRNVNLTYERIINKRFSVSVGYGTVAKGGIPFSNSFIKDTEFEDIEISQSHFTIEPRIYLGQGYGKGFYFAPYYRHTTFDAENVVLDVDFSGDTVPMSISGQAKGNSAGLMVGAQWFLGKTDSWVLDFWIAGGHYGGGKGDFRARSPRALTPAEQAELKTEIEDLDIPFVEYTVATDANGANINVDGPWAGVRSGLSLGYRF</sequence>
<accession>A0ABR8WNX0</accession>
<keyword evidence="2" id="KW-1185">Reference proteome</keyword>
<evidence type="ECO:0000313" key="2">
    <source>
        <dbReference type="Proteomes" id="UP000626242"/>
    </source>
</evidence>
<proteinExistence type="predicted"/>
<organism evidence="1 2">
    <name type="scientific">Kaistella pullorum</name>
    <dbReference type="NCBI Taxonomy" id="2763074"/>
    <lineage>
        <taxon>Bacteria</taxon>
        <taxon>Pseudomonadati</taxon>
        <taxon>Bacteroidota</taxon>
        <taxon>Flavobacteriia</taxon>
        <taxon>Flavobacteriales</taxon>
        <taxon>Weeksellaceae</taxon>
        <taxon>Chryseobacterium group</taxon>
        <taxon>Kaistella</taxon>
    </lineage>
</organism>
<dbReference type="Pfam" id="PF12099">
    <property type="entry name" value="DUF3575"/>
    <property type="match status" value="1"/>
</dbReference>
<dbReference type="InterPro" id="IPR021958">
    <property type="entry name" value="DUF3575"/>
</dbReference>
<gene>
    <name evidence="1" type="ORF">H9628_09540</name>
</gene>
<dbReference type="Proteomes" id="UP000626242">
    <property type="component" value="Unassembled WGS sequence"/>
</dbReference>
<dbReference type="RefSeq" id="WP_251833921.1">
    <property type="nucleotide sequence ID" value="NZ_JACSPS010000003.1"/>
</dbReference>